<evidence type="ECO:0000256" key="5">
    <source>
        <dbReference type="ARBA" id="ARBA00011538"/>
    </source>
</evidence>
<proteinExistence type="inferred from homology"/>
<dbReference type="GO" id="GO:0001732">
    <property type="term" value="P:formation of cytoplasmic translation initiation complex"/>
    <property type="evidence" value="ECO:0007669"/>
    <property type="project" value="UniProtKB-UniRule"/>
</dbReference>
<feature type="compositionally biased region" description="Acidic residues" evidence="17">
    <location>
        <begin position="159"/>
        <end position="177"/>
    </location>
</feature>
<feature type="domain" description="PCI" evidence="18">
    <location>
        <begin position="626"/>
        <end position="802"/>
    </location>
</feature>
<evidence type="ECO:0000256" key="10">
    <source>
        <dbReference type="ARBA" id="ARBA00022917"/>
    </source>
</evidence>
<dbReference type="InterPro" id="IPR000717">
    <property type="entry name" value="PCI_dom"/>
</dbReference>
<reference evidence="20" key="1">
    <citation type="submission" date="2022-11" db="UniProtKB">
        <authorList>
            <consortium name="WormBaseParasite"/>
        </authorList>
    </citation>
    <scope>IDENTIFICATION</scope>
</reference>
<dbReference type="HAMAP" id="MF_03002">
    <property type="entry name" value="eIF3c"/>
    <property type="match status" value="1"/>
</dbReference>
<evidence type="ECO:0000313" key="20">
    <source>
        <dbReference type="WBParaSite" id="maker-E.canG7_contigs_6082-snap-gene-0.23-mRNA-1"/>
    </source>
</evidence>
<keyword evidence="13 16" id="KW-0539">Nucleus</keyword>
<comment type="subcellular location">
    <subcellularLocation>
        <location evidence="3">Chromosome</location>
    </subcellularLocation>
    <subcellularLocation>
        <location evidence="15">Cytoplasm</location>
    </subcellularLocation>
    <subcellularLocation>
        <location evidence="2">Nucleus</location>
    </subcellularLocation>
</comment>
<feature type="region of interest" description="Disordered" evidence="17">
    <location>
        <begin position="1"/>
        <end position="53"/>
    </location>
</feature>
<evidence type="ECO:0000256" key="2">
    <source>
        <dbReference type="ARBA" id="ARBA00004123"/>
    </source>
</evidence>
<dbReference type="InterPro" id="IPR058999">
    <property type="entry name" value="EIF3CL_C"/>
</dbReference>
<evidence type="ECO:0000256" key="3">
    <source>
        <dbReference type="ARBA" id="ARBA00004286"/>
    </source>
</evidence>
<dbReference type="GO" id="GO:0000786">
    <property type="term" value="C:nucleosome"/>
    <property type="evidence" value="ECO:0007669"/>
    <property type="project" value="UniProtKB-KW"/>
</dbReference>
<dbReference type="GO" id="GO:0016282">
    <property type="term" value="C:eukaryotic 43S preinitiation complex"/>
    <property type="evidence" value="ECO:0007669"/>
    <property type="project" value="UniProtKB-UniRule"/>
</dbReference>
<dbReference type="PRINTS" id="PR00623">
    <property type="entry name" value="HISTONEH4"/>
</dbReference>
<dbReference type="SUPFAM" id="SSF46785">
    <property type="entry name" value="Winged helix' DNA-binding domain"/>
    <property type="match status" value="1"/>
</dbReference>
<evidence type="ECO:0000256" key="1">
    <source>
        <dbReference type="ARBA" id="ARBA00002001"/>
    </source>
</evidence>
<dbReference type="PANTHER" id="PTHR13937:SF0">
    <property type="entry name" value="EUKARYOTIC TRANSLATION INITIATION FACTOR 3 SUBUNIT C-RELATED"/>
    <property type="match status" value="1"/>
</dbReference>
<dbReference type="Pfam" id="PF05470">
    <property type="entry name" value="eIF-3c_N"/>
    <property type="match status" value="1"/>
</dbReference>
<keyword evidence="19" id="KW-1185">Reference proteome</keyword>
<dbReference type="InterPro" id="IPR036390">
    <property type="entry name" value="WH_DNA-bd_sf"/>
</dbReference>
<dbReference type="GO" id="GO:0003677">
    <property type="term" value="F:DNA binding"/>
    <property type="evidence" value="ECO:0007669"/>
    <property type="project" value="UniProtKB-KW"/>
</dbReference>
<dbReference type="PROSITE" id="PS50250">
    <property type="entry name" value="PCI"/>
    <property type="match status" value="1"/>
</dbReference>
<comment type="function">
    <text evidence="1 16">Core component of nucleosome. Nucleosomes wrap and compact DNA into chromatin, limiting DNA accessibility to the cellular machineries which require DNA as a template. Histones thereby play a central role in transcription regulation, DNA repair, DNA replication and chromosomal stability. DNA accessibility is regulated via a complex set of post-translational modifications of histones, also called histone code, and nucleosome remodeling.</text>
</comment>
<keyword evidence="11" id="KW-0007">Acetylation</keyword>
<organism evidence="19 20">
    <name type="scientific">Echinococcus canadensis</name>
    <dbReference type="NCBI Taxonomy" id="519352"/>
    <lineage>
        <taxon>Eukaryota</taxon>
        <taxon>Metazoa</taxon>
        <taxon>Spiralia</taxon>
        <taxon>Lophotrochozoa</taxon>
        <taxon>Platyhelminthes</taxon>
        <taxon>Cestoda</taxon>
        <taxon>Eucestoda</taxon>
        <taxon>Cyclophyllidea</taxon>
        <taxon>Taeniidae</taxon>
        <taxon>Echinococcus</taxon>
        <taxon>Echinococcus canadensis group</taxon>
    </lineage>
</organism>
<comment type="similarity">
    <text evidence="15">Belongs to the eIF-3 subunit C family.</text>
</comment>
<feature type="region of interest" description="Disordered" evidence="17">
    <location>
        <begin position="158"/>
        <end position="267"/>
    </location>
</feature>
<evidence type="ECO:0000256" key="9">
    <source>
        <dbReference type="ARBA" id="ARBA00022540"/>
    </source>
</evidence>
<evidence type="ECO:0000256" key="12">
    <source>
        <dbReference type="ARBA" id="ARBA00023125"/>
    </source>
</evidence>
<dbReference type="InterPro" id="IPR001951">
    <property type="entry name" value="Histone_H4"/>
</dbReference>
<accession>A0A915EV23</accession>
<evidence type="ECO:0000256" key="8">
    <source>
        <dbReference type="ARBA" id="ARBA00022490"/>
    </source>
</evidence>
<keyword evidence="6 16" id="KW-0158">Chromosome</keyword>
<keyword evidence="7" id="KW-0488">Methylation</keyword>
<evidence type="ECO:0000256" key="16">
    <source>
        <dbReference type="RuleBase" id="RU000528"/>
    </source>
</evidence>
<evidence type="ECO:0000259" key="18">
    <source>
        <dbReference type="PROSITE" id="PS50250"/>
    </source>
</evidence>
<dbReference type="InterPro" id="IPR008905">
    <property type="entry name" value="EIF3C_N_dom"/>
</dbReference>
<evidence type="ECO:0000256" key="4">
    <source>
        <dbReference type="ARBA" id="ARBA00006564"/>
    </source>
</evidence>
<evidence type="ECO:0000256" key="11">
    <source>
        <dbReference type="ARBA" id="ARBA00022990"/>
    </source>
</evidence>
<protein>
    <recommendedName>
        <fullName evidence="15">Eukaryotic translation initiation factor 3 subunit C</fullName>
        <shortName evidence="15">eIF3c</shortName>
    </recommendedName>
    <alternativeName>
        <fullName evidence="15">Eukaryotic translation initiation factor 3 subunit 8</fullName>
    </alternativeName>
</protein>
<evidence type="ECO:0000256" key="6">
    <source>
        <dbReference type="ARBA" id="ARBA00022454"/>
    </source>
</evidence>
<evidence type="ECO:0000256" key="13">
    <source>
        <dbReference type="ARBA" id="ARBA00023242"/>
    </source>
</evidence>
<dbReference type="GO" id="GO:0003723">
    <property type="term" value="F:RNA binding"/>
    <property type="evidence" value="ECO:0007669"/>
    <property type="project" value="InterPro"/>
</dbReference>
<evidence type="ECO:0000256" key="17">
    <source>
        <dbReference type="SAM" id="MobiDB-lite"/>
    </source>
</evidence>
<dbReference type="GO" id="GO:0030527">
    <property type="term" value="F:structural constituent of chromatin"/>
    <property type="evidence" value="ECO:0007669"/>
    <property type="project" value="InterPro"/>
</dbReference>
<keyword evidence="14 16" id="KW-0544">Nucleosome core</keyword>
<name>A0A915EV23_9CEST</name>
<dbReference type="GO" id="GO:0046982">
    <property type="term" value="F:protein heterodimerization activity"/>
    <property type="evidence" value="ECO:0007669"/>
    <property type="project" value="InterPro"/>
</dbReference>
<dbReference type="GO" id="GO:0005852">
    <property type="term" value="C:eukaryotic translation initiation factor 3 complex"/>
    <property type="evidence" value="ECO:0007669"/>
    <property type="project" value="UniProtKB-UniRule"/>
</dbReference>
<feature type="compositionally biased region" description="Basic and acidic residues" evidence="17">
    <location>
        <begin position="232"/>
        <end position="243"/>
    </location>
</feature>
<dbReference type="Pfam" id="PF26569">
    <property type="entry name" value="EIF3CL_C"/>
    <property type="match status" value="1"/>
</dbReference>
<dbReference type="GO" id="GO:0031369">
    <property type="term" value="F:translation initiation factor binding"/>
    <property type="evidence" value="ECO:0007669"/>
    <property type="project" value="InterPro"/>
</dbReference>
<keyword evidence="12 16" id="KW-0238">DNA-binding</keyword>
<evidence type="ECO:0000256" key="15">
    <source>
        <dbReference type="HAMAP-Rule" id="MF_03002"/>
    </source>
</evidence>
<dbReference type="InterPro" id="IPR019809">
    <property type="entry name" value="Histone_H4_CS"/>
</dbReference>
<dbReference type="FunFam" id="1.10.20.10:FF:000012">
    <property type="entry name" value="Histone H4"/>
    <property type="match status" value="1"/>
</dbReference>
<dbReference type="PROSITE" id="PS00047">
    <property type="entry name" value="HISTONE_H4"/>
    <property type="match status" value="1"/>
</dbReference>
<dbReference type="CDD" id="cd22912">
    <property type="entry name" value="HFD_H4"/>
    <property type="match status" value="1"/>
</dbReference>
<dbReference type="WBParaSite" id="maker-E.canG7_contigs_6082-snap-gene-0.23-mRNA-1">
    <property type="protein sequence ID" value="maker-E.canG7_contigs_6082-snap-gene-0.23-mRNA-1"/>
    <property type="gene ID" value="EcG7_06674"/>
</dbReference>
<dbReference type="GO" id="GO:0005634">
    <property type="term" value="C:nucleus"/>
    <property type="evidence" value="ECO:0007669"/>
    <property type="project" value="UniProtKB-SubCell"/>
</dbReference>
<dbReference type="InterPro" id="IPR009072">
    <property type="entry name" value="Histone-fold"/>
</dbReference>
<comment type="subunit">
    <text evidence="15">Component of the eukaryotic translation initiation factor 3 (eIF-3) complex.</text>
</comment>
<dbReference type="Proteomes" id="UP000887562">
    <property type="component" value="Unplaced"/>
</dbReference>
<dbReference type="SMART" id="SM00417">
    <property type="entry name" value="H4"/>
    <property type="match status" value="1"/>
</dbReference>
<keyword evidence="10 15" id="KW-0648">Protein biosynthesis</keyword>
<evidence type="ECO:0000313" key="19">
    <source>
        <dbReference type="Proteomes" id="UP000887562"/>
    </source>
</evidence>
<feature type="compositionally biased region" description="Basic and acidic residues" evidence="17">
    <location>
        <begin position="42"/>
        <end position="53"/>
    </location>
</feature>
<keyword evidence="8 15" id="KW-0963">Cytoplasm</keyword>
<evidence type="ECO:0000256" key="7">
    <source>
        <dbReference type="ARBA" id="ARBA00022481"/>
    </source>
</evidence>
<dbReference type="GO" id="GO:0033290">
    <property type="term" value="C:eukaryotic 48S preinitiation complex"/>
    <property type="evidence" value="ECO:0007669"/>
    <property type="project" value="UniProtKB-UniRule"/>
</dbReference>
<evidence type="ECO:0000256" key="14">
    <source>
        <dbReference type="ARBA" id="ARBA00023269"/>
    </source>
</evidence>
<sequence>MAMTSRLYTAAYSSSDDESSDEISGKAPVKRFMRPVQSDSEDEKRVVRSAKDKRHEEIQSVLRNLNNHKKIKDISKVETDFDELVKLYEKAHKMNEVDIYPKFYIRVLAQMEDFVNESWSQKKTLSKVAAKSLTILKQKIRKYNKDFEEQIKKYRENPELFEEEAEEEIEEGEELQGAEEAITKPGVTLAPKASDESSDDEDDYFRSSDESESTDSGPEMDMEHPYTYFLKVEGKPKKEETKKKAPKPKPVKQVAKLSSEESGDEWRVVAPGDGSALEPTVQAFEKGVEITQELVIKKVTEIIANRGKRTSSIAEQICLLDQVCQKAEELRFGVGVNVKAILSLITVFFDYESRHPAFMPVAKFQRTIEQLKKLFEILKNNPKDLEISESITEETESVLERPYRIRGSILGCVGRLDDEYFKILQNANGHEMEYDERLRDEPRVCELIDSLIEYLERIKAPPEALCVAYLRKVEHLYYKFDFEWGKKVESEGLEAAGLNPYYEVVERLCHYIYKNDKTDRLRTRAILCHIYFLALFDHWYKARDLMLMSNLQATIDHADHSTMILYNRAMVQMGLCAFRQGHIKDAHSALSDLTGSSKIRELLAQGQRYERTPEEEKREKALQMPYHMHINTELIETVFLICAMLQEVPILAASQDDIRARVFSKAFLTVLRIHDRATLIGPPESPRDHVIAASKAMRFGNWRSAAKYIFSPKMDAKIWVLFYDQNSVKRMLEEKIKEECLRCYLFAYSSVHESVSLSRLAEHFEFPRSQIYSIISKMIINQELAASLEVPADFLTMHKGERSRLQNLAIQLADKVNSIVEMNEKLIDNRGGMISGPKGVSAYQGLSIQCYLTFWRRTGLSLYPICTLRGGTLEFRAFVVVCTTCRHARVEAGLLGVESAVDSRVAFNWAGWLSLSLVHAGVGTTTVPIGPRAGRVWGSALACGKGLGKGGAKRHRKVLRDNIQGITKPAIRRLARRGGVKRISGLIYEETRGVLKVFLESVIRDAVTYTEHAKRKTVTAMDGVRYMASVVRLGTPPHLYSPRRYLNPVCRFLIIIHPHSLLFYHLGCLVDDASRGASFHNGLTPTLAIPPTFAHHLYFSIPVVLKCGFAARSYMSRRHRLRNEFGE</sequence>
<comment type="subunit">
    <text evidence="5 16">The nucleosome is a histone octamer containing two molecules each of H2A, H2B, H3 and H4 assembled in one H3-H4 heterotetramer and two H2A-H2B heterodimers. The octamer wraps approximately 147 bp of DNA.</text>
</comment>
<dbReference type="InterPro" id="IPR027516">
    <property type="entry name" value="EIF3C"/>
</dbReference>
<dbReference type="PANTHER" id="PTHR13937">
    <property type="entry name" value="EUKARYOTIC TRANSLATION INITATION FACTOR 3, SUBUNIT 8 EIF3S8 -RELATED"/>
    <property type="match status" value="1"/>
</dbReference>
<dbReference type="GO" id="GO:0003743">
    <property type="term" value="F:translation initiation factor activity"/>
    <property type="evidence" value="ECO:0007669"/>
    <property type="project" value="UniProtKB-UniRule"/>
</dbReference>
<comment type="function">
    <text evidence="15">Component of the eukaryotic translation initiation factor 3 (eIF-3) complex, which is involved in protein synthesis of a specialized repertoire of mRNAs and, together with other initiation factors, stimulates binding of mRNA and methionyl-tRNAi to the 40S ribosome. The eIF-3 complex specifically targets and initiates translation of a subset of mRNAs involved in cell proliferation.</text>
</comment>
<comment type="similarity">
    <text evidence="4 16">Belongs to the histone H4 family.</text>
</comment>
<dbReference type="AlphaFoldDB" id="A0A915EV23"/>
<dbReference type="SUPFAM" id="SSF47113">
    <property type="entry name" value="Histone-fold"/>
    <property type="match status" value="1"/>
</dbReference>
<dbReference type="Pfam" id="PF01399">
    <property type="entry name" value="PCI"/>
    <property type="match status" value="1"/>
</dbReference>
<dbReference type="Gene3D" id="1.10.20.10">
    <property type="entry name" value="Histone, subunit A"/>
    <property type="match status" value="1"/>
</dbReference>
<dbReference type="SMART" id="SM00088">
    <property type="entry name" value="PINT"/>
    <property type="match status" value="1"/>
</dbReference>
<keyword evidence="9 15" id="KW-0396">Initiation factor</keyword>